<dbReference type="EMBL" id="JAPZBU010000011">
    <property type="protein sequence ID" value="KAJ5378558.1"/>
    <property type="molecule type" value="Genomic_DNA"/>
</dbReference>
<dbReference type="PRINTS" id="PR00081">
    <property type="entry name" value="GDHRDH"/>
</dbReference>
<dbReference type="OrthoDB" id="542013at2759"/>
<evidence type="ECO:0000313" key="4">
    <source>
        <dbReference type="Proteomes" id="UP001147747"/>
    </source>
</evidence>
<proteinExistence type="inferred from homology"/>
<dbReference type="Pfam" id="PF00106">
    <property type="entry name" value="adh_short"/>
    <property type="match status" value="1"/>
</dbReference>
<keyword evidence="2" id="KW-0560">Oxidoreductase</keyword>
<dbReference type="InterPro" id="IPR002347">
    <property type="entry name" value="SDR_fam"/>
</dbReference>
<reference evidence="3" key="2">
    <citation type="journal article" date="2023" name="IMA Fungus">
        <title>Comparative genomic study of the Penicillium genus elucidates a diverse pangenome and 15 lateral gene transfer events.</title>
        <authorList>
            <person name="Petersen C."/>
            <person name="Sorensen T."/>
            <person name="Nielsen M.R."/>
            <person name="Sondergaard T.E."/>
            <person name="Sorensen J.L."/>
            <person name="Fitzpatrick D.A."/>
            <person name="Frisvad J.C."/>
            <person name="Nielsen K.L."/>
        </authorList>
    </citation>
    <scope>NUCLEOTIDE SEQUENCE</scope>
    <source>
        <strain evidence="3">IBT 29677</strain>
    </source>
</reference>
<dbReference type="Gene3D" id="3.40.50.720">
    <property type="entry name" value="NAD(P)-binding Rossmann-like Domain"/>
    <property type="match status" value="1"/>
</dbReference>
<accession>A0A9W9SH96</accession>
<reference evidence="3" key="1">
    <citation type="submission" date="2022-12" db="EMBL/GenBank/DDBJ databases">
        <authorList>
            <person name="Petersen C."/>
        </authorList>
    </citation>
    <scope>NUCLEOTIDE SEQUENCE</scope>
    <source>
        <strain evidence="3">IBT 29677</strain>
    </source>
</reference>
<comment type="caution">
    <text evidence="3">The sequence shown here is derived from an EMBL/GenBank/DDBJ whole genome shotgun (WGS) entry which is preliminary data.</text>
</comment>
<dbReference type="GeneID" id="81375294"/>
<protein>
    <submittedName>
        <fullName evidence="3">Short-chain dehydrogenase/reductase SDR</fullName>
    </submittedName>
</protein>
<dbReference type="SUPFAM" id="SSF51735">
    <property type="entry name" value="NAD(P)-binding Rossmann-fold domains"/>
    <property type="match status" value="1"/>
</dbReference>
<gene>
    <name evidence="3" type="ORF">N7509_011677</name>
</gene>
<dbReference type="Proteomes" id="UP001147747">
    <property type="component" value="Unassembled WGS sequence"/>
</dbReference>
<dbReference type="PANTHER" id="PTHR43157">
    <property type="entry name" value="PHOSPHATIDYLINOSITOL-GLYCAN BIOSYNTHESIS CLASS F PROTEIN-RELATED"/>
    <property type="match status" value="1"/>
</dbReference>
<keyword evidence="4" id="KW-1185">Reference proteome</keyword>
<dbReference type="InterPro" id="IPR036291">
    <property type="entry name" value="NAD(P)-bd_dom_sf"/>
</dbReference>
<evidence type="ECO:0000313" key="3">
    <source>
        <dbReference type="EMBL" id="KAJ5378558.1"/>
    </source>
</evidence>
<dbReference type="PANTHER" id="PTHR43157:SF31">
    <property type="entry name" value="PHOSPHATIDYLINOSITOL-GLYCAN BIOSYNTHESIS CLASS F PROTEIN"/>
    <property type="match status" value="1"/>
</dbReference>
<evidence type="ECO:0000256" key="2">
    <source>
        <dbReference type="ARBA" id="ARBA00023002"/>
    </source>
</evidence>
<organism evidence="3 4">
    <name type="scientific">Penicillium cosmopolitanum</name>
    <dbReference type="NCBI Taxonomy" id="1131564"/>
    <lineage>
        <taxon>Eukaryota</taxon>
        <taxon>Fungi</taxon>
        <taxon>Dikarya</taxon>
        <taxon>Ascomycota</taxon>
        <taxon>Pezizomycotina</taxon>
        <taxon>Eurotiomycetes</taxon>
        <taxon>Eurotiomycetidae</taxon>
        <taxon>Eurotiales</taxon>
        <taxon>Aspergillaceae</taxon>
        <taxon>Penicillium</taxon>
    </lineage>
</organism>
<evidence type="ECO:0000256" key="1">
    <source>
        <dbReference type="ARBA" id="ARBA00006484"/>
    </source>
</evidence>
<dbReference type="GO" id="GO:0016491">
    <property type="term" value="F:oxidoreductase activity"/>
    <property type="evidence" value="ECO:0007669"/>
    <property type="project" value="UniProtKB-KW"/>
</dbReference>
<name>A0A9W9SH96_9EURO</name>
<sequence length="335" mass="36918">MAVLSTIEGLSSTMASCMFVKLPIPEGDLSQQTIIVTGSNQGLGFEASRHFLRLGVHRLIMAVRNMKKGEAARLELLKLTGREASTIEVWELDMDSYSSVKNFAARAETLPRLDALLANAGLATETFEMVEDNERTITVNVVSTFLLVMLLIPKLRESAQRYSTNTRISIVNSALHYIAPLSEIAGDSKDIFSHLNDEKTAQMSLRYPLSKLLVLFGVRALAERLSKEEPLVILNAPNPSWCKSQLMRENESFGVRVGERFIARSTEMGSRALVHGILAGRESSGQYIDNCQIKRPSCIVTNQNGTIIERAFFNELIGKIEKISPGATGALGLDE</sequence>
<dbReference type="AlphaFoldDB" id="A0A9W9SH96"/>
<dbReference type="RefSeq" id="XP_056482344.1">
    <property type="nucleotide sequence ID" value="XM_056636314.1"/>
</dbReference>
<comment type="similarity">
    <text evidence="1">Belongs to the short-chain dehydrogenases/reductases (SDR) family.</text>
</comment>